<evidence type="ECO:0000313" key="2">
    <source>
        <dbReference type="Proteomes" id="UP001066276"/>
    </source>
</evidence>
<proteinExistence type="predicted"/>
<organism evidence="1 2">
    <name type="scientific">Pleurodeles waltl</name>
    <name type="common">Iberian ribbed newt</name>
    <dbReference type="NCBI Taxonomy" id="8319"/>
    <lineage>
        <taxon>Eukaryota</taxon>
        <taxon>Metazoa</taxon>
        <taxon>Chordata</taxon>
        <taxon>Craniata</taxon>
        <taxon>Vertebrata</taxon>
        <taxon>Euteleostomi</taxon>
        <taxon>Amphibia</taxon>
        <taxon>Batrachia</taxon>
        <taxon>Caudata</taxon>
        <taxon>Salamandroidea</taxon>
        <taxon>Salamandridae</taxon>
        <taxon>Pleurodelinae</taxon>
        <taxon>Pleurodeles</taxon>
    </lineage>
</organism>
<dbReference type="Proteomes" id="UP001066276">
    <property type="component" value="Chromosome 1_1"/>
</dbReference>
<dbReference type="AlphaFoldDB" id="A0AAV7X4C2"/>
<dbReference type="EMBL" id="JANPWB010000001">
    <property type="protein sequence ID" value="KAJ1218949.1"/>
    <property type="molecule type" value="Genomic_DNA"/>
</dbReference>
<name>A0AAV7X4C2_PLEWA</name>
<keyword evidence="2" id="KW-1185">Reference proteome</keyword>
<protein>
    <submittedName>
        <fullName evidence="1">Uncharacterized protein</fullName>
    </submittedName>
</protein>
<comment type="caution">
    <text evidence="1">The sequence shown here is derived from an EMBL/GenBank/DDBJ whole genome shotgun (WGS) entry which is preliminary data.</text>
</comment>
<reference evidence="1" key="1">
    <citation type="journal article" date="2022" name="bioRxiv">
        <title>Sequencing and chromosome-scale assembly of the giantPleurodeles waltlgenome.</title>
        <authorList>
            <person name="Brown T."/>
            <person name="Elewa A."/>
            <person name="Iarovenko S."/>
            <person name="Subramanian E."/>
            <person name="Araus A.J."/>
            <person name="Petzold A."/>
            <person name="Susuki M."/>
            <person name="Suzuki K.-i.T."/>
            <person name="Hayashi T."/>
            <person name="Toyoda A."/>
            <person name="Oliveira C."/>
            <person name="Osipova E."/>
            <person name="Leigh N.D."/>
            <person name="Simon A."/>
            <person name="Yun M.H."/>
        </authorList>
    </citation>
    <scope>NUCLEOTIDE SEQUENCE</scope>
    <source>
        <strain evidence="1">20211129_DDA</strain>
        <tissue evidence="1">Liver</tissue>
    </source>
</reference>
<gene>
    <name evidence="1" type="ORF">NDU88_006520</name>
</gene>
<evidence type="ECO:0000313" key="1">
    <source>
        <dbReference type="EMBL" id="KAJ1218949.1"/>
    </source>
</evidence>
<sequence>MIPGVVCSRSSRTPLEHPLTRTWLSLSCRVSSSPLLTPLGSADMHFSHGPWRHYSRPHGVAGIGRGKPHCDVCGTVAAVRAPIKFGWA</sequence>
<accession>A0AAV7X4C2</accession>